<dbReference type="AlphaFoldDB" id="A0A3M6UYF9"/>
<dbReference type="Proteomes" id="UP000275408">
    <property type="component" value="Unassembled WGS sequence"/>
</dbReference>
<evidence type="ECO:0000313" key="2">
    <source>
        <dbReference type="Proteomes" id="UP000275408"/>
    </source>
</evidence>
<dbReference type="EMBL" id="RCHS01000474">
    <property type="protein sequence ID" value="RMX58657.1"/>
    <property type="molecule type" value="Genomic_DNA"/>
</dbReference>
<keyword evidence="2" id="KW-1185">Reference proteome</keyword>
<sequence>MLIKQDMFLFGTRLRLLTHRVKEAIHIRLHPITSIGITVHNITARQQRRGLKRKQHVLVGIIMSEMHEWQCTKLTNDDKQSNLKQANPSRIIRWLQNRKLLANPLHCGMCNQDMIVVQRGDAHVDIFRWRC</sequence>
<name>A0A3M6UYF9_POCDA</name>
<proteinExistence type="predicted"/>
<protein>
    <submittedName>
        <fullName evidence="1">Uncharacterized protein</fullName>
    </submittedName>
</protein>
<comment type="caution">
    <text evidence="1">The sequence shown here is derived from an EMBL/GenBank/DDBJ whole genome shotgun (WGS) entry which is preliminary data.</text>
</comment>
<gene>
    <name evidence="1" type="ORF">pdam_00021418</name>
</gene>
<evidence type="ECO:0000313" key="1">
    <source>
        <dbReference type="EMBL" id="RMX58657.1"/>
    </source>
</evidence>
<accession>A0A3M6UYF9</accession>
<organism evidence="1 2">
    <name type="scientific">Pocillopora damicornis</name>
    <name type="common">Cauliflower coral</name>
    <name type="synonym">Millepora damicornis</name>
    <dbReference type="NCBI Taxonomy" id="46731"/>
    <lineage>
        <taxon>Eukaryota</taxon>
        <taxon>Metazoa</taxon>
        <taxon>Cnidaria</taxon>
        <taxon>Anthozoa</taxon>
        <taxon>Hexacorallia</taxon>
        <taxon>Scleractinia</taxon>
        <taxon>Astrocoeniina</taxon>
        <taxon>Pocilloporidae</taxon>
        <taxon>Pocillopora</taxon>
    </lineage>
</organism>
<reference evidence="1 2" key="1">
    <citation type="journal article" date="2018" name="Sci. Rep.">
        <title>Comparative analysis of the Pocillopora damicornis genome highlights role of immune system in coral evolution.</title>
        <authorList>
            <person name="Cunning R."/>
            <person name="Bay R.A."/>
            <person name="Gillette P."/>
            <person name="Baker A.C."/>
            <person name="Traylor-Knowles N."/>
        </authorList>
    </citation>
    <scope>NUCLEOTIDE SEQUENCE [LARGE SCALE GENOMIC DNA]</scope>
    <source>
        <strain evidence="1">RSMAS</strain>
        <tissue evidence="1">Whole animal</tissue>
    </source>
</reference>